<dbReference type="Gene3D" id="3.60.15.10">
    <property type="entry name" value="Ribonuclease Z/Hydroxyacylglutathione hydrolase-like"/>
    <property type="match status" value="1"/>
</dbReference>
<evidence type="ECO:0000259" key="3">
    <source>
        <dbReference type="SMART" id="SM00849"/>
    </source>
</evidence>
<dbReference type="AlphaFoldDB" id="A0A6I6A799"/>
<dbReference type="EMBL" id="CP043930">
    <property type="protein sequence ID" value="QGQ21993.1"/>
    <property type="molecule type" value="Genomic_DNA"/>
</dbReference>
<keyword evidence="1" id="KW-0269">Exonuclease</keyword>
<keyword evidence="1" id="KW-0540">Nuclease</keyword>
<dbReference type="PANTHER" id="PTHR43694:SF1">
    <property type="entry name" value="RIBONUCLEASE J"/>
    <property type="match status" value="1"/>
</dbReference>
<dbReference type="KEGG" id="gim:F1728_04480"/>
<sequence>MRIIYLRITVHRGTQEVGGSCIEVSTDNSRIILDIGLPLFNRNRQALDSFAIKRMTREQLRNEGLLPEIPGLYEGAGGPDAILLSHAHMDHTGLLEHCQSQIPVYASSGTSKMMLAGSLFAAQVGLSREQFREVLPESPVTIGDFKITGFPVDHSIYGCLAYLIEAEGQSILYSGDLRSHGRKPGMNRRLIEVLQDKTIDVMLMEGTHFGFPDGNSKNEYELEKEITELVRESESLVLASFSPQHVDRLVAFIRAAIKTKRTFVADVYTAFIMYLLKNEIPTIPQPKSAGLVRVYVPESLRQPNTRRGRVQQVERFEHAEIKLDEIMQSPEKYVMVFRSSMLDDFKEGLPQDVCCLYSRWHGYLEQSGWESTRHSIMQVDGTIHEVHTSGHMLSADIVQLVRNINPQAIVPVHTFEPGRFLEHFENVQLLQDGEPFLVEA</sequence>
<dbReference type="CDD" id="cd07732">
    <property type="entry name" value="metallo-hydrolase-like_MBL-fold"/>
    <property type="match status" value="1"/>
</dbReference>
<dbReference type="GO" id="GO:0003723">
    <property type="term" value="F:RNA binding"/>
    <property type="evidence" value="ECO:0007669"/>
    <property type="project" value="UniProtKB-KW"/>
</dbReference>
<dbReference type="SUPFAM" id="SSF56281">
    <property type="entry name" value="Metallo-hydrolase/oxidoreductase"/>
    <property type="match status" value="1"/>
</dbReference>
<accession>A0A6I6A799</accession>
<evidence type="ECO:0000256" key="1">
    <source>
        <dbReference type="ARBA" id="ARBA00022839"/>
    </source>
</evidence>
<organism evidence="4 5">
    <name type="scientific">Gimesia benthica</name>
    <dbReference type="NCBI Taxonomy" id="2608982"/>
    <lineage>
        <taxon>Bacteria</taxon>
        <taxon>Pseudomonadati</taxon>
        <taxon>Planctomycetota</taxon>
        <taxon>Planctomycetia</taxon>
        <taxon>Planctomycetales</taxon>
        <taxon>Planctomycetaceae</taxon>
        <taxon>Gimesia</taxon>
    </lineage>
</organism>
<dbReference type="Gene3D" id="3.40.50.10710">
    <property type="entry name" value="Metallo-hydrolase/oxidoreductase"/>
    <property type="match status" value="1"/>
</dbReference>
<evidence type="ECO:0000313" key="4">
    <source>
        <dbReference type="EMBL" id="QGQ21993.1"/>
    </source>
</evidence>
<proteinExistence type="predicted"/>
<dbReference type="SMART" id="SM00849">
    <property type="entry name" value="Lactamase_B"/>
    <property type="match status" value="1"/>
</dbReference>
<gene>
    <name evidence="4" type="ORF">F1728_04480</name>
</gene>
<dbReference type="InterPro" id="IPR001279">
    <property type="entry name" value="Metallo-B-lactamas"/>
</dbReference>
<name>A0A6I6A799_9PLAN</name>
<dbReference type="InterPro" id="IPR042173">
    <property type="entry name" value="RNase_J_2"/>
</dbReference>
<evidence type="ECO:0000313" key="5">
    <source>
        <dbReference type="Proteomes" id="UP000427281"/>
    </source>
</evidence>
<keyword evidence="5" id="KW-1185">Reference proteome</keyword>
<keyword evidence="4" id="KW-0378">Hydrolase</keyword>
<feature type="domain" description="Metallo-beta-lactamase" evidence="3">
    <location>
        <begin position="18"/>
        <end position="208"/>
    </location>
</feature>
<dbReference type="PANTHER" id="PTHR43694">
    <property type="entry name" value="RIBONUCLEASE J"/>
    <property type="match status" value="1"/>
</dbReference>
<dbReference type="InterPro" id="IPR036866">
    <property type="entry name" value="RibonucZ/Hydroxyglut_hydro"/>
</dbReference>
<reference evidence="4 5" key="1">
    <citation type="submission" date="2019-09" db="EMBL/GenBank/DDBJ databases">
        <title>Gimesia benthica sp. nov., a novel bacterium isolated from deep-sea water of the Northwest Indian Ocean.</title>
        <authorList>
            <person name="Dai X."/>
        </authorList>
    </citation>
    <scope>NUCLEOTIDE SEQUENCE [LARGE SCALE GENOMIC DNA]</scope>
    <source>
        <strain evidence="4 5">E7</strain>
    </source>
</reference>
<dbReference type="GO" id="GO:0004527">
    <property type="term" value="F:exonuclease activity"/>
    <property type="evidence" value="ECO:0007669"/>
    <property type="project" value="UniProtKB-KW"/>
</dbReference>
<evidence type="ECO:0000256" key="2">
    <source>
        <dbReference type="ARBA" id="ARBA00022884"/>
    </source>
</evidence>
<keyword evidence="2" id="KW-0694">RNA-binding</keyword>
<protein>
    <submittedName>
        <fullName evidence="4">MBL fold metallo-hydrolase</fullName>
    </submittedName>
</protein>
<dbReference type="Proteomes" id="UP000427281">
    <property type="component" value="Chromosome"/>
</dbReference>
<dbReference type="Pfam" id="PF12706">
    <property type="entry name" value="Lactamase_B_2"/>
    <property type="match status" value="1"/>
</dbReference>